<feature type="domain" description="ABC transmembrane type-1" evidence="8">
    <location>
        <begin position="73"/>
        <end position="264"/>
    </location>
</feature>
<dbReference type="GO" id="GO:0005886">
    <property type="term" value="C:plasma membrane"/>
    <property type="evidence" value="ECO:0007669"/>
    <property type="project" value="UniProtKB-SubCell"/>
</dbReference>
<evidence type="ECO:0000256" key="1">
    <source>
        <dbReference type="ARBA" id="ARBA00004651"/>
    </source>
</evidence>
<keyword evidence="4 7" id="KW-0812">Transmembrane</keyword>
<evidence type="ECO:0000313" key="9">
    <source>
        <dbReference type="EMBL" id="QEW02759.1"/>
    </source>
</evidence>
<evidence type="ECO:0000256" key="5">
    <source>
        <dbReference type="ARBA" id="ARBA00022989"/>
    </source>
</evidence>
<dbReference type="Pfam" id="PF00528">
    <property type="entry name" value="BPD_transp_1"/>
    <property type="match status" value="1"/>
</dbReference>
<evidence type="ECO:0000259" key="8">
    <source>
        <dbReference type="PROSITE" id="PS50928"/>
    </source>
</evidence>
<evidence type="ECO:0000256" key="4">
    <source>
        <dbReference type="ARBA" id="ARBA00022692"/>
    </source>
</evidence>
<organism evidence="9 10">
    <name type="scientific">Microbacterium lushaniae</name>
    <dbReference type="NCBI Taxonomy" id="2614639"/>
    <lineage>
        <taxon>Bacteria</taxon>
        <taxon>Bacillati</taxon>
        <taxon>Actinomycetota</taxon>
        <taxon>Actinomycetes</taxon>
        <taxon>Micrococcales</taxon>
        <taxon>Microbacteriaceae</taxon>
        <taxon>Microbacterium</taxon>
    </lineage>
</organism>
<proteinExistence type="inferred from homology"/>
<feature type="transmembrane region" description="Helical" evidence="7">
    <location>
        <begin position="12"/>
        <end position="31"/>
    </location>
</feature>
<dbReference type="InterPro" id="IPR000515">
    <property type="entry name" value="MetI-like"/>
</dbReference>
<dbReference type="PANTHER" id="PTHR43744">
    <property type="entry name" value="ABC TRANSPORTER PERMEASE PROTEIN MG189-RELATED-RELATED"/>
    <property type="match status" value="1"/>
</dbReference>
<dbReference type="Proteomes" id="UP000325516">
    <property type="component" value="Chromosome"/>
</dbReference>
<evidence type="ECO:0000256" key="6">
    <source>
        <dbReference type="ARBA" id="ARBA00023136"/>
    </source>
</evidence>
<dbReference type="CDD" id="cd06261">
    <property type="entry name" value="TM_PBP2"/>
    <property type="match status" value="1"/>
</dbReference>
<keyword evidence="6 7" id="KW-0472">Membrane</keyword>
<feature type="transmembrane region" description="Helical" evidence="7">
    <location>
        <begin position="192"/>
        <end position="220"/>
    </location>
</feature>
<gene>
    <name evidence="9" type="ORF">F6J85_06345</name>
</gene>
<evidence type="ECO:0000256" key="2">
    <source>
        <dbReference type="ARBA" id="ARBA00022448"/>
    </source>
</evidence>
<dbReference type="PANTHER" id="PTHR43744:SF12">
    <property type="entry name" value="ABC TRANSPORTER PERMEASE PROTEIN MG189-RELATED"/>
    <property type="match status" value="1"/>
</dbReference>
<dbReference type="InterPro" id="IPR035906">
    <property type="entry name" value="MetI-like_sf"/>
</dbReference>
<evidence type="ECO:0000256" key="7">
    <source>
        <dbReference type="RuleBase" id="RU363032"/>
    </source>
</evidence>
<comment type="similarity">
    <text evidence="7">Belongs to the binding-protein-dependent transport system permease family.</text>
</comment>
<dbReference type="AlphaFoldDB" id="A0A5J6L2J0"/>
<keyword evidence="3" id="KW-1003">Cell membrane</keyword>
<dbReference type="SUPFAM" id="SSF161098">
    <property type="entry name" value="MetI-like"/>
    <property type="match status" value="1"/>
</dbReference>
<evidence type="ECO:0000313" key="10">
    <source>
        <dbReference type="Proteomes" id="UP000325516"/>
    </source>
</evidence>
<keyword evidence="10" id="KW-1185">Reference proteome</keyword>
<sequence>MHRPAWSSRLIVNGVLVLTAIYFLFPVWWLLVSATKSNADLFSSNGFWFAEMNLVENIQAVFVRDGGLYPIWFGNSVGYGLAAAIGATITSGACGYALAKFRFPGDKLIFGGVIAGLLIPGALLTVPLYLVAASVGATNTIWAIIIPSIISPFGVYLCRVYAEGAVPDEIIESARMDGAGELRIFGQITGRIMAPALATVGLFSFVGAWNGFMLPLIMLSDRSLYPVTLGLYAWQADKGAATYNLILAGSLLTVIPLVIGFFLMQRFLRTGLTLGSVKG</sequence>
<feature type="transmembrane region" description="Helical" evidence="7">
    <location>
        <begin position="240"/>
        <end position="264"/>
    </location>
</feature>
<dbReference type="GO" id="GO:0055085">
    <property type="term" value="P:transmembrane transport"/>
    <property type="evidence" value="ECO:0007669"/>
    <property type="project" value="InterPro"/>
</dbReference>
<dbReference type="EMBL" id="CP044232">
    <property type="protein sequence ID" value="QEW02759.1"/>
    <property type="molecule type" value="Genomic_DNA"/>
</dbReference>
<accession>A0A5J6L2J0</accession>
<dbReference type="KEGG" id="mlz:F6J85_06345"/>
<comment type="subcellular location">
    <subcellularLocation>
        <location evidence="1 7">Cell membrane</location>
        <topology evidence="1 7">Multi-pass membrane protein</topology>
    </subcellularLocation>
</comment>
<keyword evidence="5 7" id="KW-1133">Transmembrane helix</keyword>
<protein>
    <submittedName>
        <fullName evidence="9">Carbohydrate ABC transporter permease</fullName>
    </submittedName>
</protein>
<dbReference type="PROSITE" id="PS50928">
    <property type="entry name" value="ABC_TM1"/>
    <property type="match status" value="1"/>
</dbReference>
<feature type="transmembrane region" description="Helical" evidence="7">
    <location>
        <begin position="77"/>
        <end position="99"/>
    </location>
</feature>
<name>A0A5J6L2J0_9MICO</name>
<dbReference type="Gene3D" id="1.10.3720.10">
    <property type="entry name" value="MetI-like"/>
    <property type="match status" value="1"/>
</dbReference>
<keyword evidence="2 7" id="KW-0813">Transport</keyword>
<feature type="transmembrane region" description="Helical" evidence="7">
    <location>
        <begin position="141"/>
        <end position="162"/>
    </location>
</feature>
<reference evidence="10" key="1">
    <citation type="submission" date="2019-09" db="EMBL/GenBank/DDBJ databases">
        <title>Mumia zhuanghuii sp. nov. isolated from the intestinal contents of plateau pika (Ochotona curzoniae) in the Qinghai-Tibet plateau of China.</title>
        <authorList>
            <person name="Tian Z."/>
        </authorList>
    </citation>
    <scope>NUCLEOTIDE SEQUENCE [LARGE SCALE GENOMIC DNA]</scope>
    <source>
        <strain evidence="10">L-031</strain>
    </source>
</reference>
<evidence type="ECO:0000256" key="3">
    <source>
        <dbReference type="ARBA" id="ARBA00022475"/>
    </source>
</evidence>
<dbReference type="RefSeq" id="WP_150924294.1">
    <property type="nucleotide sequence ID" value="NZ_CP044232.1"/>
</dbReference>
<feature type="transmembrane region" description="Helical" evidence="7">
    <location>
        <begin position="108"/>
        <end position="129"/>
    </location>
</feature>